<gene>
    <name evidence="1" type="ORF">OXIME_000711</name>
</gene>
<dbReference type="EMBL" id="CP133772">
    <property type="protein sequence ID" value="WYY00155.1"/>
    <property type="molecule type" value="Genomic_DNA"/>
</dbReference>
<organism evidence="1 2">
    <name type="scientific">Oxyplasma meridianum</name>
    <dbReference type="NCBI Taxonomy" id="3073602"/>
    <lineage>
        <taxon>Archaea</taxon>
        <taxon>Methanobacteriati</taxon>
        <taxon>Thermoplasmatota</taxon>
        <taxon>Thermoplasmata</taxon>
        <taxon>Thermoplasmatales</taxon>
        <taxon>Thermoplasmataceae</taxon>
        <taxon>Oxyplasma</taxon>
    </lineage>
</organism>
<dbReference type="Proteomes" id="UP001451606">
    <property type="component" value="Chromosome"/>
</dbReference>
<name>A0AAX4NG43_9ARCH</name>
<evidence type="ECO:0000313" key="2">
    <source>
        <dbReference type="Proteomes" id="UP001451606"/>
    </source>
</evidence>
<reference evidence="1 2" key="1">
    <citation type="submission" date="2023-09" db="EMBL/GenBank/DDBJ databases">
        <authorList>
            <person name="Golyshina O.V."/>
            <person name="Lunev E.A."/>
            <person name="Bargiela R."/>
            <person name="Gaines M.C."/>
            <person name="Daum B."/>
            <person name="Bale N.J."/>
            <person name="Koenen M."/>
            <person name="Sinninghe Damst J.S."/>
            <person name="Yakimov M."/>
            <person name="Golyshin P.N."/>
        </authorList>
    </citation>
    <scope>NUCLEOTIDE SEQUENCE [LARGE SCALE GENOMIC DNA]</scope>
    <source>
        <strain evidence="1 2">M1</strain>
    </source>
</reference>
<keyword evidence="2" id="KW-1185">Reference proteome</keyword>
<dbReference type="KEGG" id="omr:OXIME_000711"/>
<accession>A0AAX4NG43</accession>
<sequence length="220" mass="24435">MKFTPGVKLISIVIVLAIALPSGISFASIFSSQYIPETVSYEEPAVRLSNYSINDHPEEFISIYNYNTSADANIGYEWSGPEQNNTFSSVNYSKAIFLQSISNSNIGANLTFRTLLDNYNYLANFSVYFVQNGTYFPEVFLHSNNGTVNSESPSLNTVLNMSNPLSLGIMFQPVVNNNTTTPRNVFQAEIILNLNLFHVSGNSIDIFTQYTVSIDLTLTT</sequence>
<proteinExistence type="predicted"/>
<dbReference type="RefSeq" id="WP_393972105.1">
    <property type="nucleotide sequence ID" value="NZ_CP133772.1"/>
</dbReference>
<protein>
    <submittedName>
        <fullName evidence="1">Uncharacterized protein</fullName>
    </submittedName>
</protein>
<evidence type="ECO:0000313" key="1">
    <source>
        <dbReference type="EMBL" id="WYY00155.1"/>
    </source>
</evidence>
<dbReference type="AlphaFoldDB" id="A0AAX4NG43"/>
<dbReference type="GeneID" id="95967441"/>